<comment type="caution">
    <text evidence="5">The sequence shown here is derived from an EMBL/GenBank/DDBJ whole genome shotgun (WGS) entry which is preliminary data.</text>
</comment>
<feature type="modified residue" description="N6-(pyridoxal phosphate)lysine" evidence="4">
    <location>
        <position position="436"/>
    </location>
</feature>
<gene>
    <name evidence="5" type="ORF">CVT26_013193</name>
</gene>
<dbReference type="Pfam" id="PF00282">
    <property type="entry name" value="Pyridoxal_deC"/>
    <property type="match status" value="1"/>
</dbReference>
<dbReference type="GO" id="GO:0019752">
    <property type="term" value="P:carboxylic acid metabolic process"/>
    <property type="evidence" value="ECO:0007669"/>
    <property type="project" value="InterPro"/>
</dbReference>
<dbReference type="GO" id="GO:0030170">
    <property type="term" value="F:pyridoxal phosphate binding"/>
    <property type="evidence" value="ECO:0007669"/>
    <property type="project" value="InterPro"/>
</dbReference>
<dbReference type="AlphaFoldDB" id="A0A409WV24"/>
<dbReference type="SUPFAM" id="SSF53383">
    <property type="entry name" value="PLP-dependent transferases"/>
    <property type="match status" value="1"/>
</dbReference>
<dbReference type="OrthoDB" id="2161780at2759"/>
<name>A0A409WV24_9AGAR</name>
<dbReference type="InterPro" id="IPR050477">
    <property type="entry name" value="GrpII_AminoAcid_Decarb"/>
</dbReference>
<organism evidence="5 6">
    <name type="scientific">Gymnopilus dilepis</name>
    <dbReference type="NCBI Taxonomy" id="231916"/>
    <lineage>
        <taxon>Eukaryota</taxon>
        <taxon>Fungi</taxon>
        <taxon>Dikarya</taxon>
        <taxon>Basidiomycota</taxon>
        <taxon>Agaricomycotina</taxon>
        <taxon>Agaricomycetes</taxon>
        <taxon>Agaricomycetidae</taxon>
        <taxon>Agaricales</taxon>
        <taxon>Agaricineae</taxon>
        <taxon>Hymenogastraceae</taxon>
        <taxon>Gymnopilus</taxon>
    </lineage>
</organism>
<dbReference type="PANTHER" id="PTHR42735">
    <property type="match status" value="1"/>
</dbReference>
<sequence length="970" mass="108490">MASSATAYGDHHDAVAAWFLGPHAENFDVLENVFRNVLYEQEKARTSYFPHDDNYITPYMKATNSFQKNISRLKYVVNQLAPRLAQHSIPFWNPRYNGHMNMDTTMPGMAGYLMAMLYNPNNVATEASPLTTVLEQHVGLQLCEMVGINVDVTKKVFGWGHITCGGTVANLESMWAARNLKYYPLSLRLAMKKGGPLAFIADKFHLPTCQEASASDGKKLLKDFTNWELLNIAPDVVLDIPDRLRDQFSITSQFLQSALQNYLIQTVSKDSDAFEEFESDGIKLNKMVYFASATRHYSWPKAAAVVGIGSEHLIDVQVDNDARIDVENLRAHLDECLAKKKPVYTVVAIIGSTEQGACDPLDQVVTLREEFRQKGLSFVLHADAAWGAYFAATLRPKEGKFSIPMGFVPSLALKPSTEKALVNLKHCDSITVDPHKSGYIQYPAGGLLYRDQRMRYLITWTSPIVYRGELESIGVYGIEGSKPGAAPVATWVSHEVIGLHQGGYGALLGEAVFSCVKMYAHLATMSTDETDFIVVPLNELPTNVLPPGTDVKEFIRKRILPVSNKDLVKDNEAMKLIQAMGSDLAINAFAVNFRVNGNTNKDVVEANNLGQRIFQRLSVSSVNDDVKDKPLILTSTQFSTRGYGKCLEHLKKRLGLNLTDGRDLYILVNVVMSPWPTEYNFTKQIADALQNVIEEEVVISQFRNTVTPDLHGFVMQGTERVSLVHLPMFNMANHRYQLIITGDLPLEVLKAYAKERAKFPQQFFTLGTANYTTLERILKDKKFAAVIDKGLPPSDGSHLISGFELTNIQVIVNRPLDSLDIYTTYPQHSMPFYLYGSGSQWHIDHVLFAAPNAQLNSDQVKLEVTVRPGQTLPDSSLKPLCCRLQLPEQAMQPMPSDKDIASNKRFFFRAGATYDVAIYKDTKLNEDRDVPLAKGKLTLGKAIFADTDMLNENPLPSEHAHGNCHFWRTW</sequence>
<dbReference type="InterPro" id="IPR002129">
    <property type="entry name" value="PyrdxlP-dep_de-COase"/>
</dbReference>
<proteinExistence type="predicted"/>
<evidence type="ECO:0000256" key="4">
    <source>
        <dbReference type="PIRSR" id="PIRSR602129-50"/>
    </source>
</evidence>
<evidence type="ECO:0000256" key="1">
    <source>
        <dbReference type="ARBA" id="ARBA00001933"/>
    </source>
</evidence>
<dbReference type="EMBL" id="NHYE01004759">
    <property type="protein sequence ID" value="PPQ82337.1"/>
    <property type="molecule type" value="Genomic_DNA"/>
</dbReference>
<dbReference type="InterPro" id="IPR015424">
    <property type="entry name" value="PyrdxlP-dep_Trfase"/>
</dbReference>
<protein>
    <submittedName>
        <fullName evidence="5">Uncharacterized protein</fullName>
    </submittedName>
</protein>
<reference evidence="5 6" key="1">
    <citation type="journal article" date="2018" name="Evol. Lett.">
        <title>Horizontal gene cluster transfer increased hallucinogenic mushroom diversity.</title>
        <authorList>
            <person name="Reynolds H.T."/>
            <person name="Vijayakumar V."/>
            <person name="Gluck-Thaler E."/>
            <person name="Korotkin H.B."/>
            <person name="Matheny P.B."/>
            <person name="Slot J.C."/>
        </authorList>
    </citation>
    <scope>NUCLEOTIDE SEQUENCE [LARGE SCALE GENOMIC DNA]</scope>
    <source>
        <strain evidence="5 6">SRW20</strain>
    </source>
</reference>
<evidence type="ECO:0000313" key="6">
    <source>
        <dbReference type="Proteomes" id="UP000284706"/>
    </source>
</evidence>
<dbReference type="STRING" id="231916.A0A409WV24"/>
<dbReference type="InterPro" id="IPR015421">
    <property type="entry name" value="PyrdxlP-dep_Trfase_major"/>
</dbReference>
<evidence type="ECO:0000256" key="3">
    <source>
        <dbReference type="ARBA" id="ARBA00023239"/>
    </source>
</evidence>
<keyword evidence="2 4" id="KW-0663">Pyridoxal phosphate</keyword>
<keyword evidence="3" id="KW-0456">Lyase</keyword>
<dbReference type="PANTHER" id="PTHR42735:SF4">
    <property type="entry name" value="PYRIDOXAL PHOSPHATE-DEPENDENT DECARBOXYLASE FAMILY PROTEIN"/>
    <property type="match status" value="1"/>
</dbReference>
<dbReference type="GO" id="GO:0016830">
    <property type="term" value="F:carbon-carbon lyase activity"/>
    <property type="evidence" value="ECO:0007669"/>
    <property type="project" value="InterPro"/>
</dbReference>
<dbReference type="Proteomes" id="UP000284706">
    <property type="component" value="Unassembled WGS sequence"/>
</dbReference>
<evidence type="ECO:0000256" key="2">
    <source>
        <dbReference type="ARBA" id="ARBA00022898"/>
    </source>
</evidence>
<evidence type="ECO:0000313" key="5">
    <source>
        <dbReference type="EMBL" id="PPQ82337.1"/>
    </source>
</evidence>
<dbReference type="Gene3D" id="3.40.640.10">
    <property type="entry name" value="Type I PLP-dependent aspartate aminotransferase-like (Major domain)"/>
    <property type="match status" value="1"/>
</dbReference>
<keyword evidence="6" id="KW-1185">Reference proteome</keyword>
<accession>A0A409WV24</accession>
<comment type="cofactor">
    <cofactor evidence="1 4">
        <name>pyridoxal 5'-phosphate</name>
        <dbReference type="ChEBI" id="CHEBI:597326"/>
    </cofactor>
</comment>
<dbReference type="InParanoid" id="A0A409WV24"/>